<dbReference type="PANTHER" id="PTHR21661">
    <property type="entry name" value="EPOXIDE HYDROLASE 1-RELATED"/>
    <property type="match status" value="1"/>
</dbReference>
<dbReference type="InterPro" id="IPR000639">
    <property type="entry name" value="Epox_hydrolase-like"/>
</dbReference>
<name>A0ABY6UFM3_BIOOC</name>
<evidence type="ECO:0000259" key="4">
    <source>
        <dbReference type="Pfam" id="PF06441"/>
    </source>
</evidence>
<evidence type="ECO:0000256" key="3">
    <source>
        <dbReference type="ARBA" id="ARBA00022801"/>
    </source>
</evidence>
<dbReference type="PRINTS" id="PR00412">
    <property type="entry name" value="EPOXHYDRLASE"/>
</dbReference>
<dbReference type="Proteomes" id="UP000766486">
    <property type="component" value="Unassembled WGS sequence"/>
</dbReference>
<comment type="similarity">
    <text evidence="1">Belongs to the peptidase S33 family.</text>
</comment>
<evidence type="ECO:0000256" key="2">
    <source>
        <dbReference type="ARBA" id="ARBA00022797"/>
    </source>
</evidence>
<dbReference type="Pfam" id="PF06441">
    <property type="entry name" value="EHN"/>
    <property type="match status" value="1"/>
</dbReference>
<keyword evidence="3" id="KW-0378">Hydrolase</keyword>
<sequence length="421" mass="48403">MRVAYEFPDETELRLNQPVAFTIQVDRQFLETTKKKLSLAQYPSEQSDFDDDNWTQGAKVSRVKQLAEYWRDTYNWDEQEIYLNQVFNHFVVKLEVPEYGALVLHYTHARSPQKSAIPLLFSHGWPGSVIEASKIVGPLSNPHNKTEASFHVVAPSIPGFGFSPAPTRSGVGPEVVARAYKILMTDILGYKWFVTQGGDFGSFITRSIAIQYPDVVRAQHLNMFPVRPPTLWNAPIAYLRWCASSICYSEFEKCAIRVRHNFEQDQSSYLEQQKTRAQTLGFALGDSPVGLLAWFVEKFHDWGHVEEAFTPDIIINLVMMHWIQGATTGLRFYREAFGARSEAERTFETYVRCPTGVSNYPKEQLHCPRDWAQQAANIQFWKEYDVGGHFSSLECPDLFVNDMREFFASDVVTRSIFKNQY</sequence>
<accession>A0ABY6UFM3</accession>
<gene>
    <name evidence="5" type="ORF">CLO192961_LOCUS273289</name>
</gene>
<protein>
    <recommendedName>
        <fullName evidence="4">Epoxide hydrolase N-terminal domain-containing protein</fullName>
    </recommendedName>
</protein>
<dbReference type="PIRSF" id="PIRSF001112">
    <property type="entry name" value="Epoxide_hydrolase"/>
    <property type="match status" value="1"/>
</dbReference>
<dbReference type="EMBL" id="CABFNS010000812">
    <property type="protein sequence ID" value="VUC29966.1"/>
    <property type="molecule type" value="Genomic_DNA"/>
</dbReference>
<keyword evidence="6" id="KW-1185">Reference proteome</keyword>
<proteinExistence type="inferred from homology"/>
<evidence type="ECO:0000313" key="6">
    <source>
        <dbReference type="Proteomes" id="UP000766486"/>
    </source>
</evidence>
<evidence type="ECO:0000256" key="1">
    <source>
        <dbReference type="ARBA" id="ARBA00010088"/>
    </source>
</evidence>
<keyword evidence="2" id="KW-0058">Aromatic hydrocarbons catabolism</keyword>
<dbReference type="InterPro" id="IPR016292">
    <property type="entry name" value="Epoxide_hydrolase"/>
</dbReference>
<evidence type="ECO:0000313" key="5">
    <source>
        <dbReference type="EMBL" id="VUC29966.1"/>
    </source>
</evidence>
<dbReference type="InterPro" id="IPR010497">
    <property type="entry name" value="Epoxide_hydro_N"/>
</dbReference>
<organism evidence="5 6">
    <name type="scientific">Bionectria ochroleuca</name>
    <name type="common">Gliocladium roseum</name>
    <dbReference type="NCBI Taxonomy" id="29856"/>
    <lineage>
        <taxon>Eukaryota</taxon>
        <taxon>Fungi</taxon>
        <taxon>Dikarya</taxon>
        <taxon>Ascomycota</taxon>
        <taxon>Pezizomycotina</taxon>
        <taxon>Sordariomycetes</taxon>
        <taxon>Hypocreomycetidae</taxon>
        <taxon>Hypocreales</taxon>
        <taxon>Bionectriaceae</taxon>
        <taxon>Clonostachys</taxon>
    </lineage>
</organism>
<dbReference type="Gene3D" id="3.40.50.1820">
    <property type="entry name" value="alpha/beta hydrolase"/>
    <property type="match status" value="1"/>
</dbReference>
<dbReference type="InterPro" id="IPR029058">
    <property type="entry name" value="AB_hydrolase_fold"/>
</dbReference>
<comment type="caution">
    <text evidence="5">The sequence shown here is derived from an EMBL/GenBank/DDBJ whole genome shotgun (WGS) entry which is preliminary data.</text>
</comment>
<reference evidence="5 6" key="1">
    <citation type="submission" date="2019-06" db="EMBL/GenBank/DDBJ databases">
        <authorList>
            <person name="Broberg M."/>
        </authorList>
    </citation>
    <scope>NUCLEOTIDE SEQUENCE [LARGE SCALE GENOMIC DNA]</scope>
</reference>
<dbReference type="SUPFAM" id="SSF53474">
    <property type="entry name" value="alpha/beta-Hydrolases"/>
    <property type="match status" value="1"/>
</dbReference>
<dbReference type="PANTHER" id="PTHR21661:SF35">
    <property type="entry name" value="EPOXIDE HYDROLASE"/>
    <property type="match status" value="1"/>
</dbReference>
<feature type="domain" description="Epoxide hydrolase N-terminal" evidence="4">
    <location>
        <begin position="20"/>
        <end position="131"/>
    </location>
</feature>